<proteinExistence type="predicted"/>
<organism evidence="3 4">
    <name type="scientific">Multifurca ochricompacta</name>
    <dbReference type="NCBI Taxonomy" id="376703"/>
    <lineage>
        <taxon>Eukaryota</taxon>
        <taxon>Fungi</taxon>
        <taxon>Dikarya</taxon>
        <taxon>Basidiomycota</taxon>
        <taxon>Agaricomycotina</taxon>
        <taxon>Agaricomycetes</taxon>
        <taxon>Russulales</taxon>
        <taxon>Russulaceae</taxon>
        <taxon>Multifurca</taxon>
    </lineage>
</organism>
<comment type="caution">
    <text evidence="3">The sequence shown here is derived from an EMBL/GenBank/DDBJ whole genome shotgun (WGS) entry which is preliminary data.</text>
</comment>
<dbReference type="CDD" id="cd09917">
    <property type="entry name" value="F-box_SF"/>
    <property type="match status" value="1"/>
</dbReference>
<name>A0AAD4QJW7_9AGAM</name>
<dbReference type="SUPFAM" id="SSF81383">
    <property type="entry name" value="F-box domain"/>
    <property type="match status" value="1"/>
</dbReference>
<feature type="non-terminal residue" evidence="3">
    <location>
        <position position="1"/>
    </location>
</feature>
<evidence type="ECO:0000259" key="2">
    <source>
        <dbReference type="PROSITE" id="PS50181"/>
    </source>
</evidence>
<dbReference type="InterPro" id="IPR001810">
    <property type="entry name" value="F-box_dom"/>
</dbReference>
<evidence type="ECO:0000256" key="1">
    <source>
        <dbReference type="SAM" id="MobiDB-lite"/>
    </source>
</evidence>
<accession>A0AAD4QJW7</accession>
<evidence type="ECO:0000313" key="4">
    <source>
        <dbReference type="Proteomes" id="UP001203297"/>
    </source>
</evidence>
<protein>
    <recommendedName>
        <fullName evidence="2">F-box domain-containing protein</fullName>
    </recommendedName>
</protein>
<feature type="region of interest" description="Disordered" evidence="1">
    <location>
        <begin position="462"/>
        <end position="485"/>
    </location>
</feature>
<sequence>MTSSCDDTPWLLTVPAEIILRILEYLDIPTLLTCLQVCRRFHDIVANSITLQYNITLLAHGMHDNTQEDEVADIAHRFSMLTAYDQALKELAWTNHETIDLQDLWKPYVSDGYLVFQAKERDAPVHGPTRLVVFQLPSALRGIQARRWTLDFDFSASFYIVDVARDLLVISCAESHNHQDLRPHLHLQCLSTGDQHTLSQTDGIIRLPEHRVPFGNFIEFCRIQGDHLALVAASEQETSLVVWNWHSGIVIAELVLPQPFYGYSFLDDLHLVVAAVPFIWAGTQRSFLHVYSLERCARNPGILLTPWLEATYKLPDNEILRGIIRKPHFLCESPGQSLPIGHFYPDTTMETTALSLILEVFQDSGWGEFDLHIPSAVLLSHTRPPLQTKLDSSIASTNVSAWSGTPAPVIMPWNQWGQAVICDIRTLSLFPSPLHLDPSLIGLPSTFGARSVFRQAVVVQRPLSPSPSPSPTSLSSADGDGRNATHRKMEGRNALVLADYHPRRVARALAREDLHLKQGRTLVGGNDNEDGVVKHERAYIRAEAVLPDELQHLDPDCLCAAMCGDAVLMFQVSL</sequence>
<evidence type="ECO:0000313" key="3">
    <source>
        <dbReference type="EMBL" id="KAI0298765.1"/>
    </source>
</evidence>
<dbReference type="InterPro" id="IPR036047">
    <property type="entry name" value="F-box-like_dom_sf"/>
</dbReference>
<dbReference type="SMART" id="SM00256">
    <property type="entry name" value="FBOX"/>
    <property type="match status" value="1"/>
</dbReference>
<dbReference type="AlphaFoldDB" id="A0AAD4QJW7"/>
<dbReference type="PROSITE" id="PS50181">
    <property type="entry name" value="FBOX"/>
    <property type="match status" value="1"/>
</dbReference>
<dbReference type="Pfam" id="PF12937">
    <property type="entry name" value="F-box-like"/>
    <property type="match status" value="1"/>
</dbReference>
<keyword evidence="4" id="KW-1185">Reference proteome</keyword>
<dbReference type="Gene3D" id="1.20.1280.50">
    <property type="match status" value="1"/>
</dbReference>
<dbReference type="Proteomes" id="UP001203297">
    <property type="component" value="Unassembled WGS sequence"/>
</dbReference>
<dbReference type="EMBL" id="WTXG01000026">
    <property type="protein sequence ID" value="KAI0298765.1"/>
    <property type="molecule type" value="Genomic_DNA"/>
</dbReference>
<feature type="domain" description="F-box" evidence="2">
    <location>
        <begin position="8"/>
        <end position="54"/>
    </location>
</feature>
<reference evidence="3" key="1">
    <citation type="journal article" date="2022" name="New Phytol.">
        <title>Evolutionary transition to the ectomycorrhizal habit in the genomes of a hyperdiverse lineage of mushroom-forming fungi.</title>
        <authorList>
            <person name="Looney B."/>
            <person name="Miyauchi S."/>
            <person name="Morin E."/>
            <person name="Drula E."/>
            <person name="Courty P.E."/>
            <person name="Kohler A."/>
            <person name="Kuo A."/>
            <person name="LaButti K."/>
            <person name="Pangilinan J."/>
            <person name="Lipzen A."/>
            <person name="Riley R."/>
            <person name="Andreopoulos W."/>
            <person name="He G."/>
            <person name="Johnson J."/>
            <person name="Nolan M."/>
            <person name="Tritt A."/>
            <person name="Barry K.W."/>
            <person name="Grigoriev I.V."/>
            <person name="Nagy L.G."/>
            <person name="Hibbett D."/>
            <person name="Henrissat B."/>
            <person name="Matheny P.B."/>
            <person name="Labbe J."/>
            <person name="Martin F.M."/>
        </authorList>
    </citation>
    <scope>NUCLEOTIDE SEQUENCE</scope>
    <source>
        <strain evidence="3">BPL690</strain>
    </source>
</reference>
<gene>
    <name evidence="3" type="ORF">B0F90DRAFT_1730866</name>
</gene>